<proteinExistence type="predicted"/>
<name>A0A0C1N6T6_9CYAN</name>
<dbReference type="AlphaFoldDB" id="A0A0C1N6T6"/>
<dbReference type="STRING" id="1479485.DA73_0226590"/>
<dbReference type="EMBL" id="JHEG02000058">
    <property type="protein sequence ID" value="KIE08211.1"/>
    <property type="molecule type" value="Genomic_DNA"/>
</dbReference>
<evidence type="ECO:0000313" key="1">
    <source>
        <dbReference type="EMBL" id="KIE08211.1"/>
    </source>
</evidence>
<sequence length="104" mass="11936">MKRLLCRGQTAAIANKLQLYRFFTLESDFCPVVREYTKPIGTSFLMNTAICGNVGSGSSYKLMLAILWSEMIGIRALALVEYLEVRNKIPNQDYQQYTHLTHNR</sequence>
<accession>A0A0C1N6T6</accession>
<organism evidence="1">
    <name type="scientific">Tolypothrix bouteillei VB521301</name>
    <dbReference type="NCBI Taxonomy" id="1479485"/>
    <lineage>
        <taxon>Bacteria</taxon>
        <taxon>Bacillati</taxon>
        <taxon>Cyanobacteriota</taxon>
        <taxon>Cyanophyceae</taxon>
        <taxon>Nostocales</taxon>
        <taxon>Tolypothrichaceae</taxon>
        <taxon>Tolypothrix</taxon>
    </lineage>
</organism>
<gene>
    <name evidence="1" type="ORF">DA73_0226590</name>
</gene>
<reference evidence="1" key="1">
    <citation type="journal article" date="2015" name="Genome Announc.">
        <title>Draft Genome Sequence of Tolypothrix boutellei Strain VB521301.</title>
        <authorList>
            <person name="Chandrababunaidu M.M."/>
            <person name="Singh D."/>
            <person name="Sen D."/>
            <person name="Bhan S."/>
            <person name="Das S."/>
            <person name="Gupta A."/>
            <person name="Adhikary S.P."/>
            <person name="Tripathy S."/>
        </authorList>
    </citation>
    <scope>NUCLEOTIDE SEQUENCE</scope>
    <source>
        <strain evidence="1">VB521301</strain>
    </source>
</reference>
<protein>
    <submittedName>
        <fullName evidence="1">Uncharacterized protein</fullName>
    </submittedName>
</protein>
<comment type="caution">
    <text evidence="1">The sequence shown here is derived from an EMBL/GenBank/DDBJ whole genome shotgun (WGS) entry which is preliminary data.</text>
</comment>